<dbReference type="GO" id="GO:0051724">
    <property type="term" value="F:NAD transmembrane transporter activity"/>
    <property type="evidence" value="ECO:0007669"/>
    <property type="project" value="TreeGrafter"/>
</dbReference>
<keyword evidence="3 10" id="KW-0813">Transport</keyword>
<dbReference type="GO" id="GO:0015228">
    <property type="term" value="F:coenzyme A transmembrane transporter activity"/>
    <property type="evidence" value="ECO:0007669"/>
    <property type="project" value="TreeGrafter"/>
</dbReference>
<dbReference type="GO" id="GO:0015217">
    <property type="term" value="F:ADP transmembrane transporter activity"/>
    <property type="evidence" value="ECO:0007669"/>
    <property type="project" value="TreeGrafter"/>
</dbReference>
<sequence length="299" mass="33470">MKAVEVDELAHAVAGAGGGALSMALTMPLVTIATRLQVKDDSAEQAGICEKVKEIYRKEGITGFYSGLESAMYGMALTSFIYYYFYEVTSRATMRVRKKERLGTLDSMFSGTIAGSMTAIASNPIWVVNTRMMVAKSDRSTFSVFLDILQNDGFLTLFNGLKPALVLVANPIIQYTVFEQLKNFLLEINNKEVLAPSWAFLLGAIGKLAATGVTYPYIILKTRMHLAKGEKKASNMWELALQTMKKEGFSGFYHGIGVKLIQSIFTAAFLFYFKEGLVIWSVRVLRLFRRYNQRIKNYL</sequence>
<evidence type="ECO:0000256" key="9">
    <source>
        <dbReference type="PROSITE-ProRule" id="PRU00282"/>
    </source>
</evidence>
<dbReference type="GO" id="GO:0015230">
    <property type="term" value="F:FAD transmembrane transporter activity"/>
    <property type="evidence" value="ECO:0007669"/>
    <property type="project" value="TreeGrafter"/>
</dbReference>
<protein>
    <recommendedName>
        <fullName evidence="14">Mitochondrial carrier protein</fullName>
    </recommendedName>
</protein>
<keyword evidence="13" id="KW-1185">Reference proteome</keyword>
<evidence type="ECO:0000256" key="4">
    <source>
        <dbReference type="ARBA" id="ARBA00022692"/>
    </source>
</evidence>
<comment type="similarity">
    <text evidence="2 10">Belongs to the mitochondrial carrier (TC 2.A.29) family.</text>
</comment>
<feature type="repeat" description="Solcar" evidence="9">
    <location>
        <begin position="198"/>
        <end position="280"/>
    </location>
</feature>
<dbReference type="GO" id="GO:0080122">
    <property type="term" value="F:AMP transmembrane transporter activity"/>
    <property type="evidence" value="ECO:0007669"/>
    <property type="project" value="TreeGrafter"/>
</dbReference>
<dbReference type="HOGENOM" id="CLU_015166_6_3_1"/>
<keyword evidence="4 9" id="KW-0812">Transmembrane</keyword>
<evidence type="ECO:0000256" key="5">
    <source>
        <dbReference type="ARBA" id="ARBA00022737"/>
    </source>
</evidence>
<dbReference type="OMA" id="QFMIIES"/>
<keyword evidence="5" id="KW-0677">Repeat</keyword>
<evidence type="ECO:0000256" key="11">
    <source>
        <dbReference type="SAM" id="Phobius"/>
    </source>
</evidence>
<gene>
    <name evidence="12" type="ordered locus">Ecym_4630</name>
</gene>
<dbReference type="PANTHER" id="PTHR45939">
    <property type="entry name" value="PEROXISOMAL MEMBRANE PROTEIN PMP34-RELATED"/>
    <property type="match status" value="1"/>
</dbReference>
<dbReference type="AlphaFoldDB" id="G8JSD3"/>
<evidence type="ECO:0000313" key="12">
    <source>
        <dbReference type="EMBL" id="AET39655.1"/>
    </source>
</evidence>
<dbReference type="GO" id="GO:0005347">
    <property type="term" value="F:ATP transmembrane transporter activity"/>
    <property type="evidence" value="ECO:0007669"/>
    <property type="project" value="TreeGrafter"/>
</dbReference>
<proteinExistence type="inferred from homology"/>
<dbReference type="PROSITE" id="PS50920">
    <property type="entry name" value="SOLCAR"/>
    <property type="match status" value="3"/>
</dbReference>
<feature type="transmembrane region" description="Helical" evidence="11">
    <location>
        <begin position="107"/>
        <end position="127"/>
    </location>
</feature>
<dbReference type="InParanoid" id="G8JSD3"/>
<dbReference type="RefSeq" id="XP_003646472.1">
    <property type="nucleotide sequence ID" value="XM_003646424.1"/>
</dbReference>
<feature type="transmembrane region" description="Helical" evidence="11">
    <location>
        <begin position="70"/>
        <end position="86"/>
    </location>
</feature>
<evidence type="ECO:0000256" key="10">
    <source>
        <dbReference type="RuleBase" id="RU000488"/>
    </source>
</evidence>
<keyword evidence="7 9" id="KW-0472">Membrane</keyword>
<dbReference type="InterPro" id="IPR023395">
    <property type="entry name" value="MCP_dom_sf"/>
</dbReference>
<dbReference type="eggNOG" id="KOG0769">
    <property type="taxonomic scope" value="Eukaryota"/>
</dbReference>
<evidence type="ECO:0000256" key="6">
    <source>
        <dbReference type="ARBA" id="ARBA00022989"/>
    </source>
</evidence>
<dbReference type="InterPro" id="IPR052217">
    <property type="entry name" value="Mito/Peroxisomal_Carrier"/>
</dbReference>
<name>G8JSD3_ERECY</name>
<dbReference type="Gene3D" id="1.50.40.10">
    <property type="entry name" value="Mitochondrial carrier domain"/>
    <property type="match status" value="1"/>
</dbReference>
<dbReference type="OrthoDB" id="2019556at2759"/>
<keyword evidence="6 11" id="KW-1133">Transmembrane helix</keyword>
<reference evidence="13" key="1">
    <citation type="journal article" date="2012" name="G3 (Bethesda)">
        <title>Pichia sorbitophila, an interspecies yeast hybrid reveals early steps of genome resolution following polyploidization.</title>
        <authorList>
            <person name="Leh Louis V."/>
            <person name="Despons L."/>
            <person name="Friedrich A."/>
            <person name="Martin T."/>
            <person name="Durrens P."/>
            <person name="Casaregola S."/>
            <person name="Neuveglise C."/>
            <person name="Fairhead C."/>
            <person name="Marck C."/>
            <person name="Cruz J.A."/>
            <person name="Straub M.L."/>
            <person name="Kugler V."/>
            <person name="Sacerdot C."/>
            <person name="Uzunov Z."/>
            <person name="Thierry A."/>
            <person name="Weiss S."/>
            <person name="Bleykasten C."/>
            <person name="De Montigny J."/>
            <person name="Jacques N."/>
            <person name="Jung P."/>
            <person name="Lemaire M."/>
            <person name="Mallet S."/>
            <person name="Morel G."/>
            <person name="Richard G.F."/>
            <person name="Sarkar A."/>
            <person name="Savel G."/>
            <person name="Schacherer J."/>
            <person name="Seret M.L."/>
            <person name="Talla E."/>
            <person name="Samson G."/>
            <person name="Jubin C."/>
            <person name="Poulain J."/>
            <person name="Vacherie B."/>
            <person name="Barbe V."/>
            <person name="Pelletier E."/>
            <person name="Sherman D.J."/>
            <person name="Westhof E."/>
            <person name="Weissenbach J."/>
            <person name="Baret P.V."/>
            <person name="Wincker P."/>
            <person name="Gaillardin C."/>
            <person name="Dujon B."/>
            <person name="Souciet J.L."/>
        </authorList>
    </citation>
    <scope>NUCLEOTIDE SEQUENCE [LARGE SCALE GENOMIC DNA]</scope>
    <source>
        <strain evidence="13">CBS 270.75 / DBVPG 7215 / KCTC 17166 / NRRL Y-17582</strain>
    </source>
</reference>
<dbReference type="Pfam" id="PF00153">
    <property type="entry name" value="Mito_carr"/>
    <property type="match status" value="3"/>
</dbReference>
<evidence type="ECO:0000313" key="13">
    <source>
        <dbReference type="Proteomes" id="UP000006790"/>
    </source>
</evidence>
<accession>G8JSD3</accession>
<dbReference type="STRING" id="931890.G8JSD3"/>
<dbReference type="EMBL" id="CP002500">
    <property type="protein sequence ID" value="AET39655.1"/>
    <property type="molecule type" value="Genomic_DNA"/>
</dbReference>
<feature type="transmembrane region" description="Helical" evidence="11">
    <location>
        <begin position="198"/>
        <end position="220"/>
    </location>
</feature>
<dbReference type="SUPFAM" id="SSF103506">
    <property type="entry name" value="Mitochondrial carrier"/>
    <property type="match status" value="1"/>
</dbReference>
<dbReference type="GO" id="GO:0044610">
    <property type="term" value="F:FMN transmembrane transporter activity"/>
    <property type="evidence" value="ECO:0007669"/>
    <property type="project" value="TreeGrafter"/>
</dbReference>
<evidence type="ECO:0000256" key="7">
    <source>
        <dbReference type="ARBA" id="ARBA00023136"/>
    </source>
</evidence>
<organism evidence="12 13">
    <name type="scientific">Eremothecium cymbalariae (strain CBS 270.75 / DBVPG 7215 / KCTC 17166 / NRRL Y-17582)</name>
    <name type="common">Yeast</name>
    <dbReference type="NCBI Taxonomy" id="931890"/>
    <lineage>
        <taxon>Eukaryota</taxon>
        <taxon>Fungi</taxon>
        <taxon>Dikarya</taxon>
        <taxon>Ascomycota</taxon>
        <taxon>Saccharomycotina</taxon>
        <taxon>Saccharomycetes</taxon>
        <taxon>Saccharomycetales</taxon>
        <taxon>Saccharomycetaceae</taxon>
        <taxon>Eremothecium</taxon>
    </lineage>
</organism>
<evidence type="ECO:0000256" key="3">
    <source>
        <dbReference type="ARBA" id="ARBA00022448"/>
    </source>
</evidence>
<feature type="repeat" description="Solcar" evidence="9">
    <location>
        <begin position="102"/>
        <end position="184"/>
    </location>
</feature>
<dbReference type="GO" id="GO:0005778">
    <property type="term" value="C:peroxisomal membrane"/>
    <property type="evidence" value="ECO:0007669"/>
    <property type="project" value="UniProtKB-SubCell"/>
</dbReference>
<dbReference type="GeneID" id="11470183"/>
<feature type="repeat" description="Solcar" evidence="9">
    <location>
        <begin position="6"/>
        <end position="92"/>
    </location>
</feature>
<evidence type="ECO:0008006" key="14">
    <source>
        <dbReference type="Google" id="ProtNLM"/>
    </source>
</evidence>
<evidence type="ECO:0000256" key="2">
    <source>
        <dbReference type="ARBA" id="ARBA00006375"/>
    </source>
</evidence>
<keyword evidence="8" id="KW-0576">Peroxisome</keyword>
<dbReference type="Proteomes" id="UP000006790">
    <property type="component" value="Chromosome 4"/>
</dbReference>
<feature type="transmembrane region" description="Helical" evidence="11">
    <location>
        <begin position="252"/>
        <end position="273"/>
    </location>
</feature>
<comment type="subcellular location">
    <subcellularLocation>
        <location evidence="1">Peroxisome membrane</location>
        <topology evidence="1">Multi-pass membrane protein</topology>
    </subcellularLocation>
</comment>
<evidence type="ECO:0000256" key="8">
    <source>
        <dbReference type="ARBA" id="ARBA00023140"/>
    </source>
</evidence>
<evidence type="ECO:0000256" key="1">
    <source>
        <dbReference type="ARBA" id="ARBA00004585"/>
    </source>
</evidence>
<dbReference type="PANTHER" id="PTHR45939:SF5">
    <property type="entry name" value="PEROXISOMAL MEMBRANE PROTEIN PMP34"/>
    <property type="match status" value="1"/>
</dbReference>
<dbReference type="InterPro" id="IPR018108">
    <property type="entry name" value="MCP_transmembrane"/>
</dbReference>
<dbReference type="KEGG" id="erc:Ecym_4630"/>